<evidence type="ECO:0000313" key="23">
    <source>
        <dbReference type="Proteomes" id="UP000053259"/>
    </source>
</evidence>
<feature type="compositionally biased region" description="Basic and acidic residues" evidence="20">
    <location>
        <begin position="253"/>
        <end position="268"/>
    </location>
</feature>
<dbReference type="FunFam" id="1.10.287.2900:FF:000002">
    <property type="entry name" value="Mitochondrial intermembrane space import and assembly protein"/>
    <property type="match status" value="1"/>
</dbReference>
<dbReference type="InterPro" id="IPR010625">
    <property type="entry name" value="CHCH"/>
</dbReference>
<evidence type="ECO:0000256" key="15">
    <source>
        <dbReference type="ARBA" id="ARBA00023136"/>
    </source>
</evidence>
<dbReference type="GO" id="GO:0005758">
    <property type="term" value="C:mitochondrial intermembrane space"/>
    <property type="evidence" value="ECO:0007669"/>
    <property type="project" value="TreeGrafter"/>
</dbReference>
<feature type="region of interest" description="Disordered" evidence="20">
    <location>
        <begin position="91"/>
        <end position="133"/>
    </location>
</feature>
<evidence type="ECO:0000256" key="19">
    <source>
        <dbReference type="ARBA" id="ARBA00033150"/>
    </source>
</evidence>
<evidence type="ECO:0000256" key="7">
    <source>
        <dbReference type="ARBA" id="ARBA00022792"/>
    </source>
</evidence>
<feature type="compositionally biased region" description="Low complexity" evidence="20">
    <location>
        <begin position="219"/>
        <end position="236"/>
    </location>
</feature>
<evidence type="ECO:0000256" key="17">
    <source>
        <dbReference type="ARBA" id="ARBA00023284"/>
    </source>
</evidence>
<keyword evidence="6" id="KW-0812">Transmembrane</keyword>
<evidence type="ECO:0000256" key="9">
    <source>
        <dbReference type="ARBA" id="ARBA00022946"/>
    </source>
</evidence>
<evidence type="ECO:0000256" key="13">
    <source>
        <dbReference type="ARBA" id="ARBA00023010"/>
    </source>
</evidence>
<evidence type="ECO:0000256" key="11">
    <source>
        <dbReference type="ARBA" id="ARBA00022989"/>
    </source>
</evidence>
<keyword evidence="12" id="KW-0560">Oxidoreductase</keyword>
<keyword evidence="7" id="KW-0999">Mitochondrion inner membrane</keyword>
<comment type="subcellular location">
    <subcellularLocation>
        <location evidence="3">Mitochondrion inner membrane</location>
        <topology evidence="3">Single-pass type II membrane protein</topology>
        <orientation evidence="3">Intermembrane side</orientation>
    </subcellularLocation>
</comment>
<evidence type="ECO:0000256" key="1">
    <source>
        <dbReference type="ARBA" id="ARBA00001947"/>
    </source>
</evidence>
<sequence>MFRPVARAAVRTACNTTTTFTARRLPARRWASTAADKPRSWKNSAIRWGLAGAIVYYYNTSNVFAEDVVDQYAQYPPAVTSETEALPTLESYAKKSKAPLETSQTTSTPEMVEGEALPTPSEGAEDLEAEASQQGAFNEETGEINWDCPCLGGMAHGPCGEEFKAAFSCFVYSKEEPKGVDCIDKFKGMQDCFRAHPDIYGAELEDDEEEDAPGEEDVAPALARDASAEASGSSDAVTSPISTETAQENAEGNADKAANKAIRPEVSAKVEPISESADLVPKAAHDATDASSGSKSEA</sequence>
<dbReference type="HOGENOM" id="CLU_054990_0_0_1"/>
<comment type="function">
    <text evidence="18">Required for the import and folding of small cysteine-containing proteins (small Tim) in the mitochondrial intermembrane space (IMS). Forms a redox cycle with ERV1 that involves a disulfide relay system. Precursor proteins to be imported into the IMS are translocated in their reduced form into the mitochondria. The oxidized form of MIA40 forms a transient intermolecular disulfide bridge with the reduced precursor protein, resulting in oxidation of the precursor protein that now contains an intramolecular disulfide bond and is able to undergo folding in the IMS.</text>
</comment>
<keyword evidence="13" id="KW-0811">Translocation</keyword>
<dbReference type="InterPro" id="IPR039289">
    <property type="entry name" value="CHCHD4"/>
</dbReference>
<dbReference type="Gene3D" id="1.10.287.2900">
    <property type="match status" value="1"/>
</dbReference>
<dbReference type="GeneID" id="27314367"/>
<keyword evidence="17" id="KW-0676">Redox-active center</keyword>
<dbReference type="EMBL" id="KN847550">
    <property type="protein sequence ID" value="KIW02241.1"/>
    <property type="molecule type" value="Genomic_DNA"/>
</dbReference>
<organism evidence="22 23">
    <name type="scientific">Verruconis gallopava</name>
    <dbReference type="NCBI Taxonomy" id="253628"/>
    <lineage>
        <taxon>Eukaryota</taxon>
        <taxon>Fungi</taxon>
        <taxon>Dikarya</taxon>
        <taxon>Ascomycota</taxon>
        <taxon>Pezizomycotina</taxon>
        <taxon>Dothideomycetes</taxon>
        <taxon>Pleosporomycetidae</taxon>
        <taxon>Venturiales</taxon>
        <taxon>Sympoventuriaceae</taxon>
        <taxon>Verruconis</taxon>
    </lineage>
</organism>
<evidence type="ECO:0000256" key="16">
    <source>
        <dbReference type="ARBA" id="ARBA00023157"/>
    </source>
</evidence>
<accession>A0A0D1XIT7</accession>
<evidence type="ECO:0000256" key="4">
    <source>
        <dbReference type="ARBA" id="ARBA00013714"/>
    </source>
</evidence>
<dbReference type="VEuPathDB" id="FungiDB:PV09_06394"/>
<keyword evidence="9" id="KW-0809">Transit peptide</keyword>
<protein>
    <recommendedName>
        <fullName evidence="4">Mitochondrial intermembrane space import and assembly protein 40</fullName>
    </recommendedName>
    <alternativeName>
        <fullName evidence="19">Mitochondrial import inner membrane translocase TIM40</fullName>
    </alternativeName>
</protein>
<evidence type="ECO:0000256" key="3">
    <source>
        <dbReference type="ARBA" id="ARBA00004164"/>
    </source>
</evidence>
<dbReference type="GO" id="GO:0045041">
    <property type="term" value="P:protein import into mitochondrial intermembrane space"/>
    <property type="evidence" value="ECO:0007669"/>
    <property type="project" value="InterPro"/>
</dbReference>
<gene>
    <name evidence="22" type="ORF">PV09_06394</name>
</gene>
<feature type="region of interest" description="Disordered" evidence="20">
    <location>
        <begin position="205"/>
        <end position="298"/>
    </location>
</feature>
<evidence type="ECO:0000256" key="8">
    <source>
        <dbReference type="ARBA" id="ARBA00022927"/>
    </source>
</evidence>
<dbReference type="PANTHER" id="PTHR21622:SF0">
    <property type="entry name" value="COILED-COIL-HELIX-COILED-COIL-HELIX DOMAIN CONTAINING 4"/>
    <property type="match status" value="1"/>
</dbReference>
<dbReference type="STRING" id="253628.A0A0D1XIT7"/>
<evidence type="ECO:0000256" key="14">
    <source>
        <dbReference type="ARBA" id="ARBA00023128"/>
    </source>
</evidence>
<dbReference type="GO" id="GO:0005743">
    <property type="term" value="C:mitochondrial inner membrane"/>
    <property type="evidence" value="ECO:0007669"/>
    <property type="project" value="UniProtKB-SubCell"/>
</dbReference>
<dbReference type="AlphaFoldDB" id="A0A0D1XIT7"/>
<dbReference type="PROSITE" id="PS51808">
    <property type="entry name" value="CHCH"/>
    <property type="match status" value="1"/>
</dbReference>
<keyword evidence="16" id="KW-1015">Disulfide bond</keyword>
<dbReference type="InParanoid" id="A0A0D1XIT7"/>
<dbReference type="Pfam" id="PF06747">
    <property type="entry name" value="CHCH"/>
    <property type="match status" value="1"/>
</dbReference>
<keyword evidence="10" id="KW-0735">Signal-anchor</keyword>
<dbReference type="OrthoDB" id="7481291at2759"/>
<evidence type="ECO:0000256" key="2">
    <source>
        <dbReference type="ARBA" id="ARBA00001973"/>
    </source>
</evidence>
<dbReference type="Proteomes" id="UP000053259">
    <property type="component" value="Unassembled WGS sequence"/>
</dbReference>
<reference evidence="22 23" key="1">
    <citation type="submission" date="2015-01" db="EMBL/GenBank/DDBJ databases">
        <title>The Genome Sequence of Ochroconis gallopava CBS43764.</title>
        <authorList>
            <consortium name="The Broad Institute Genomics Platform"/>
            <person name="Cuomo C."/>
            <person name="de Hoog S."/>
            <person name="Gorbushina A."/>
            <person name="Stielow B."/>
            <person name="Teixiera M."/>
            <person name="Abouelleil A."/>
            <person name="Chapman S.B."/>
            <person name="Priest M."/>
            <person name="Young S.K."/>
            <person name="Wortman J."/>
            <person name="Nusbaum C."/>
            <person name="Birren B."/>
        </authorList>
    </citation>
    <scope>NUCLEOTIDE SEQUENCE [LARGE SCALE GENOMIC DNA]</scope>
    <source>
        <strain evidence="22 23">CBS 43764</strain>
    </source>
</reference>
<proteinExistence type="predicted"/>
<feature type="domain" description="CHCH" evidence="21">
    <location>
        <begin position="159"/>
        <end position="194"/>
    </location>
</feature>
<keyword evidence="8" id="KW-0653">Protein transport</keyword>
<evidence type="ECO:0000256" key="12">
    <source>
        <dbReference type="ARBA" id="ARBA00023002"/>
    </source>
</evidence>
<evidence type="ECO:0000259" key="21">
    <source>
        <dbReference type="Pfam" id="PF06747"/>
    </source>
</evidence>
<evidence type="ECO:0000313" key="22">
    <source>
        <dbReference type="EMBL" id="KIW02241.1"/>
    </source>
</evidence>
<evidence type="ECO:0000256" key="20">
    <source>
        <dbReference type="SAM" id="MobiDB-lite"/>
    </source>
</evidence>
<keyword evidence="5" id="KW-0813">Transport</keyword>
<keyword evidence="14" id="KW-0496">Mitochondrion</keyword>
<feature type="compositionally biased region" description="Acidic residues" evidence="20">
    <location>
        <begin position="205"/>
        <end position="218"/>
    </location>
</feature>
<dbReference type="PANTHER" id="PTHR21622">
    <property type="entry name" value="COILED-COIL-HELIX-COILED-COIL-HELIX DOMAIN CONTAINING 4"/>
    <property type="match status" value="1"/>
</dbReference>
<dbReference type="RefSeq" id="XP_016212110.1">
    <property type="nucleotide sequence ID" value="XM_016360028.1"/>
</dbReference>
<keyword evidence="11" id="KW-1133">Transmembrane helix</keyword>
<keyword evidence="23" id="KW-1185">Reference proteome</keyword>
<evidence type="ECO:0000256" key="5">
    <source>
        <dbReference type="ARBA" id="ARBA00022448"/>
    </source>
</evidence>
<dbReference type="GO" id="GO:0015035">
    <property type="term" value="F:protein-disulfide reductase activity"/>
    <property type="evidence" value="ECO:0007669"/>
    <property type="project" value="InterPro"/>
</dbReference>
<comment type="cofactor">
    <cofactor evidence="2">
        <name>Cu(2+)</name>
        <dbReference type="ChEBI" id="CHEBI:29036"/>
    </cofactor>
</comment>
<evidence type="ECO:0000256" key="6">
    <source>
        <dbReference type="ARBA" id="ARBA00022692"/>
    </source>
</evidence>
<keyword evidence="15" id="KW-0472">Membrane</keyword>
<comment type="cofactor">
    <cofactor evidence="1">
        <name>Zn(2+)</name>
        <dbReference type="ChEBI" id="CHEBI:29105"/>
    </cofactor>
</comment>
<evidence type="ECO:0000256" key="10">
    <source>
        <dbReference type="ARBA" id="ARBA00022968"/>
    </source>
</evidence>
<name>A0A0D1XIT7_9PEZI</name>
<feature type="compositionally biased region" description="Polar residues" evidence="20">
    <location>
        <begin position="237"/>
        <end position="250"/>
    </location>
</feature>
<evidence type="ECO:0000256" key="18">
    <source>
        <dbReference type="ARBA" id="ARBA00024980"/>
    </source>
</evidence>
<feature type="compositionally biased region" description="Polar residues" evidence="20">
    <location>
        <begin position="289"/>
        <end position="298"/>
    </location>
</feature>